<evidence type="ECO:0000313" key="2">
    <source>
        <dbReference type="EMBL" id="GEO99506.1"/>
    </source>
</evidence>
<proteinExistence type="predicted"/>
<dbReference type="EMBL" id="BJZT01000018">
    <property type="protein sequence ID" value="GEO99506.1"/>
    <property type="molecule type" value="Genomic_DNA"/>
</dbReference>
<name>A0A512IP70_9HYPH</name>
<sequence length="135" mass="14402">MAKLVDLVAAERAAGNEVEDIYQAARGRSMTDDEQRRFDAAAAKRDDLNAQIDTFLPGAPRTAKADATSGGGEAEEQQVETVRLKPRPDPANPAIGQASMRQQLRASGMTPRDDPGAGLSPMQANMARQLARGAR</sequence>
<organism evidence="2 3">
    <name type="scientific">Methylobacterium haplocladii</name>
    <dbReference type="NCBI Taxonomy" id="1176176"/>
    <lineage>
        <taxon>Bacteria</taxon>
        <taxon>Pseudomonadati</taxon>
        <taxon>Pseudomonadota</taxon>
        <taxon>Alphaproteobacteria</taxon>
        <taxon>Hyphomicrobiales</taxon>
        <taxon>Methylobacteriaceae</taxon>
        <taxon>Methylobacterium</taxon>
    </lineage>
</organism>
<evidence type="ECO:0000256" key="1">
    <source>
        <dbReference type="SAM" id="MobiDB-lite"/>
    </source>
</evidence>
<dbReference type="Proteomes" id="UP000321258">
    <property type="component" value="Unassembled WGS sequence"/>
</dbReference>
<accession>A0A512IP70</accession>
<reference evidence="2 3" key="1">
    <citation type="submission" date="2019-07" db="EMBL/GenBank/DDBJ databases">
        <title>Whole genome shotgun sequence of Methylobacterium haplocladii NBRC 107714.</title>
        <authorList>
            <person name="Hosoyama A."/>
            <person name="Uohara A."/>
            <person name="Ohji S."/>
            <person name="Ichikawa N."/>
        </authorList>
    </citation>
    <scope>NUCLEOTIDE SEQUENCE [LARGE SCALE GENOMIC DNA]</scope>
    <source>
        <strain evidence="2 3">NBRC 107714</strain>
    </source>
</reference>
<feature type="region of interest" description="Disordered" evidence="1">
    <location>
        <begin position="56"/>
        <end position="135"/>
    </location>
</feature>
<keyword evidence="3" id="KW-1185">Reference proteome</keyword>
<dbReference type="RefSeq" id="WP_147078394.1">
    <property type="nucleotide sequence ID" value="NZ_BJZT01000018.1"/>
</dbReference>
<protein>
    <submittedName>
        <fullName evidence="2">Uncharacterized protein</fullName>
    </submittedName>
</protein>
<evidence type="ECO:0000313" key="3">
    <source>
        <dbReference type="Proteomes" id="UP000321258"/>
    </source>
</evidence>
<dbReference type="AlphaFoldDB" id="A0A512IP70"/>
<gene>
    <name evidence="2" type="ORF">MHA02_18940</name>
</gene>
<comment type="caution">
    <text evidence="2">The sequence shown here is derived from an EMBL/GenBank/DDBJ whole genome shotgun (WGS) entry which is preliminary data.</text>
</comment>